<dbReference type="EMBL" id="PYGE01000007">
    <property type="protein sequence ID" value="PSL03660.1"/>
    <property type="molecule type" value="Genomic_DNA"/>
</dbReference>
<dbReference type="RefSeq" id="WP_106537409.1">
    <property type="nucleotide sequence ID" value="NZ_PYGE01000007.1"/>
</dbReference>
<gene>
    <name evidence="4" type="ORF">CLV30_107141</name>
</gene>
<dbReference type="GO" id="GO:0004045">
    <property type="term" value="F:peptidyl-tRNA hydrolase activity"/>
    <property type="evidence" value="ECO:0007669"/>
    <property type="project" value="TreeGrafter"/>
</dbReference>
<feature type="compositionally biased region" description="Basic residues" evidence="2">
    <location>
        <begin position="109"/>
        <end position="135"/>
    </location>
</feature>
<dbReference type="Proteomes" id="UP000243528">
    <property type="component" value="Unassembled WGS sequence"/>
</dbReference>
<evidence type="ECO:0000313" key="5">
    <source>
        <dbReference type="Proteomes" id="UP000243528"/>
    </source>
</evidence>
<dbReference type="AlphaFoldDB" id="A0A2P8E2E4"/>
<protein>
    <submittedName>
        <fullName evidence="4">Ribosome-associated protein</fullName>
    </submittedName>
</protein>
<dbReference type="InterPro" id="IPR045853">
    <property type="entry name" value="Pep_chain_release_fac_I_sf"/>
</dbReference>
<evidence type="ECO:0000259" key="3">
    <source>
        <dbReference type="Pfam" id="PF00472"/>
    </source>
</evidence>
<proteinExistence type="inferred from homology"/>
<dbReference type="SUPFAM" id="SSF75620">
    <property type="entry name" value="Release factor"/>
    <property type="match status" value="1"/>
</dbReference>
<dbReference type="Pfam" id="PF00472">
    <property type="entry name" value="RF-1"/>
    <property type="match status" value="1"/>
</dbReference>
<dbReference type="Gene3D" id="3.30.160.20">
    <property type="match status" value="1"/>
</dbReference>
<evidence type="ECO:0000256" key="1">
    <source>
        <dbReference type="ARBA" id="ARBA00010835"/>
    </source>
</evidence>
<dbReference type="PANTHER" id="PTHR47814">
    <property type="entry name" value="PEPTIDYL-TRNA HYDROLASE ARFB"/>
    <property type="match status" value="1"/>
</dbReference>
<accession>A0A2P8E2E4</accession>
<keyword evidence="5" id="KW-1185">Reference proteome</keyword>
<feature type="region of interest" description="Disordered" evidence="2">
    <location>
        <begin position="96"/>
        <end position="141"/>
    </location>
</feature>
<organism evidence="4 5">
    <name type="scientific">Haloactinopolyspora alba</name>
    <dbReference type="NCBI Taxonomy" id="648780"/>
    <lineage>
        <taxon>Bacteria</taxon>
        <taxon>Bacillati</taxon>
        <taxon>Actinomycetota</taxon>
        <taxon>Actinomycetes</taxon>
        <taxon>Jiangellales</taxon>
        <taxon>Jiangellaceae</taxon>
        <taxon>Haloactinopolyspora</taxon>
    </lineage>
</organism>
<dbReference type="PANTHER" id="PTHR47814:SF1">
    <property type="entry name" value="PEPTIDYL-TRNA HYDROLASE ARFB"/>
    <property type="match status" value="1"/>
</dbReference>
<comment type="similarity">
    <text evidence="1">Belongs to the prokaryotic/mitochondrial release factor family.</text>
</comment>
<dbReference type="GO" id="GO:0003747">
    <property type="term" value="F:translation release factor activity"/>
    <property type="evidence" value="ECO:0007669"/>
    <property type="project" value="InterPro"/>
</dbReference>
<evidence type="ECO:0000313" key="4">
    <source>
        <dbReference type="EMBL" id="PSL03660.1"/>
    </source>
</evidence>
<evidence type="ECO:0000256" key="2">
    <source>
        <dbReference type="SAM" id="MobiDB-lite"/>
    </source>
</evidence>
<dbReference type="GO" id="GO:0043022">
    <property type="term" value="F:ribosome binding"/>
    <property type="evidence" value="ECO:0007669"/>
    <property type="project" value="TreeGrafter"/>
</dbReference>
<dbReference type="NCBIfam" id="NF006718">
    <property type="entry name" value="PRK09256.1"/>
    <property type="match status" value="1"/>
</dbReference>
<comment type="caution">
    <text evidence="4">The sequence shown here is derived from an EMBL/GenBank/DDBJ whole genome shotgun (WGS) entry which is preliminary data.</text>
</comment>
<dbReference type="GO" id="GO:0072344">
    <property type="term" value="P:rescue of stalled ribosome"/>
    <property type="evidence" value="ECO:0007669"/>
    <property type="project" value="TreeGrafter"/>
</dbReference>
<name>A0A2P8E2E4_9ACTN</name>
<dbReference type="OrthoDB" id="9815709at2"/>
<sequence>MAPVRVRDAIVIPDEELTWRFSRSGGPGGQHVNTTDSRVELSFDVSASSVLGAAERERIRTHLGERLNDGVLTIVAAEHRSQLRNRRAAMARLARTLDEALRPPPPPRRPTKPSRAARARRVEHKKQRGRTKRLRGRPDDG</sequence>
<reference evidence="4 5" key="1">
    <citation type="submission" date="2018-03" db="EMBL/GenBank/DDBJ databases">
        <title>Genomic Encyclopedia of Archaeal and Bacterial Type Strains, Phase II (KMG-II): from individual species to whole genera.</title>
        <authorList>
            <person name="Goeker M."/>
        </authorList>
    </citation>
    <scope>NUCLEOTIDE SEQUENCE [LARGE SCALE GENOMIC DNA]</scope>
    <source>
        <strain evidence="4 5">DSM 45211</strain>
    </source>
</reference>
<dbReference type="InterPro" id="IPR000352">
    <property type="entry name" value="Pep_chain_release_fac_I"/>
</dbReference>
<feature type="domain" description="Prokaryotic-type class I peptide chain release factors" evidence="3">
    <location>
        <begin position="10"/>
        <end position="135"/>
    </location>
</feature>